<dbReference type="GO" id="GO:0006289">
    <property type="term" value="P:nucleotide-excision repair"/>
    <property type="evidence" value="ECO:0007669"/>
    <property type="project" value="InterPro"/>
</dbReference>
<evidence type="ECO:0000313" key="11">
    <source>
        <dbReference type="Proteomes" id="UP000383932"/>
    </source>
</evidence>
<dbReference type="SMART" id="SM01031">
    <property type="entry name" value="BHD_2"/>
    <property type="match status" value="1"/>
</dbReference>
<keyword evidence="5" id="KW-0539">Nucleus</keyword>
<feature type="compositionally biased region" description="Basic and acidic residues" evidence="6">
    <location>
        <begin position="390"/>
        <end position="401"/>
    </location>
</feature>
<dbReference type="GO" id="GO:0003684">
    <property type="term" value="F:damaged DNA binding"/>
    <property type="evidence" value="ECO:0007669"/>
    <property type="project" value="InterPro"/>
</dbReference>
<comment type="similarity">
    <text evidence="2">Belongs to the XPC family.</text>
</comment>
<dbReference type="OrthoDB" id="300780at2759"/>
<dbReference type="GO" id="GO:0000111">
    <property type="term" value="C:nucleotide-excision repair factor 2 complex"/>
    <property type="evidence" value="ECO:0007669"/>
    <property type="project" value="TreeGrafter"/>
</dbReference>
<dbReference type="InterPro" id="IPR018325">
    <property type="entry name" value="Rad4/PNGase_transGLS-fold"/>
</dbReference>
<sequence length="1080" mass="119551">MDSTDEEDFWDEIEVPLPPGPTAETLDVFLADALEFNIEITLPRKGVENREQRELALAKRQATARDRHIRLQAHKLHTVALLASLSIRNKWLSDKILQARLLSLIPLPIQHSFTSIRKSTHPDPARRGRLFETALVHLVHWFAPISTQNPLVERTPSWFRITNSGHIKSHTFEAGSQRIQVLEKREVERKIRRAKHEERRAKRARARIKGKGKARQTSDSSSDLDDSDGSDSEDEWYAPESLRSSNSIAKHALQRSGSRDMAALVFVAIVRSLGIPARLVASLQSVSWVIPKDYSKKSRQRNDKNVSLDQHPPEDNVEMEEVIAPGASSGAGTPDSTGVHSSRSISTPRTGQPAEFRNDNFTHLNRPVKRKYGAQSSGTKLGTAKGAKAARQDDYSGDKGSSKARVSKQGNDNARGSSSASSAPPTIKLRRSKPTGNVLGSASAPIRDGAVDESHSTIGGPPTLWAEVFSRPDGRWMPVDPVRGIVNRAGVFEERDALGRRKAGKIMYVVALEEGRYVVSTCLLRGERPYMAVVHNGTGPGCVAFLHGRGVAAAPQPPRLESSWSDVLMFGFPDGYARDVTARYAKNFGAHQVRARARVAISGRNGKAEWWDSVINILKRPYALHRDDVEDAELSLQRAAEGLPTSISAFKGHPIYALERHLRKDEAIYPRTEIAHFRGEPVFPRQNVLSLKSADGWMRKGRILRPGMQAIKMAKARASTIRKKRELEMRREEEGEAMVGMYAEWQTEIYRPPPIVNGKIPTNDFGNIDLYVPTMLPEGAVYIPHKGCAKVARKLGISFAEAVTGFEFRKCQATPMIKGIVIASENEQVFLEALASHNCAEERKGVAKQRERVLRHWSRLVQGLRIVRRINEQYSHTGGNHPNLNSDIVGDGVESEEPGGFLDDLKDVVRPYNLPMAQSIVPKTAVDDDKDEGVVEDPALPNPLPNVLGILSHGHSPDPLGHAEHETQTHESEAMIARAKDAAHIGPPLTMQQLADHLARSRAEADSKLNDMPPEEAAAQLPDEPAQIGGSRRSKDQRAGKYDGNVGPTRGLRRSQRQKVELPNPVVPASTRTLRPRKKI</sequence>
<dbReference type="InterPro" id="IPR036985">
    <property type="entry name" value="Transglutaminase-like_sf"/>
</dbReference>
<feature type="region of interest" description="Disordered" evidence="6">
    <location>
        <begin position="192"/>
        <end position="240"/>
    </location>
</feature>
<feature type="domain" description="Rad4 beta-hairpin" evidence="8">
    <location>
        <begin position="691"/>
        <end position="753"/>
    </location>
</feature>
<dbReference type="Gene3D" id="2.20.20.110">
    <property type="entry name" value="Rad4, beta-hairpin domain BHD1"/>
    <property type="match status" value="1"/>
</dbReference>
<dbReference type="InterPro" id="IPR042488">
    <property type="entry name" value="Rad4_BHD3_sf"/>
</dbReference>
<evidence type="ECO:0000256" key="1">
    <source>
        <dbReference type="ARBA" id="ARBA00004123"/>
    </source>
</evidence>
<dbReference type="Proteomes" id="UP000383932">
    <property type="component" value="Unassembled WGS sequence"/>
</dbReference>
<evidence type="ECO:0000259" key="7">
    <source>
        <dbReference type="SMART" id="SM01030"/>
    </source>
</evidence>
<dbReference type="GO" id="GO:0003697">
    <property type="term" value="F:single-stranded DNA binding"/>
    <property type="evidence" value="ECO:0007669"/>
    <property type="project" value="TreeGrafter"/>
</dbReference>
<proteinExistence type="inferred from homology"/>
<gene>
    <name evidence="10" type="ORF">CTheo_2872</name>
</gene>
<dbReference type="FunFam" id="3.30.70.2460:FF:000001">
    <property type="entry name" value="DNA repair protein Rad4 family"/>
    <property type="match status" value="1"/>
</dbReference>
<comment type="subcellular location">
    <subcellularLocation>
        <location evidence="1">Nucleus</location>
    </subcellularLocation>
</comment>
<feature type="compositionally biased region" description="Basic residues" evidence="6">
    <location>
        <begin position="201"/>
        <end position="214"/>
    </location>
</feature>
<dbReference type="Gene3D" id="3.30.60.290">
    <property type="entry name" value="Rad4, beta-hairpin domain BHD2"/>
    <property type="match status" value="1"/>
</dbReference>
<dbReference type="SMART" id="SM01032">
    <property type="entry name" value="BHD_3"/>
    <property type="match status" value="1"/>
</dbReference>
<feature type="domain" description="Rad4 beta-hairpin" evidence="7">
    <location>
        <begin position="639"/>
        <end position="689"/>
    </location>
</feature>
<evidence type="ECO:0000256" key="5">
    <source>
        <dbReference type="ARBA" id="ARBA00023242"/>
    </source>
</evidence>
<keyword evidence="3" id="KW-0227">DNA damage</keyword>
<comment type="caution">
    <text evidence="10">The sequence shown here is derived from an EMBL/GenBank/DDBJ whole genome shotgun (WGS) entry which is preliminary data.</text>
</comment>
<evidence type="ECO:0000313" key="10">
    <source>
        <dbReference type="EMBL" id="KAB5593689.1"/>
    </source>
</evidence>
<dbReference type="PANTHER" id="PTHR12135:SF0">
    <property type="entry name" value="DNA REPAIR PROTEIN COMPLEMENTING XP-C CELLS"/>
    <property type="match status" value="1"/>
</dbReference>
<dbReference type="Pfam" id="PF10403">
    <property type="entry name" value="BHD_1"/>
    <property type="match status" value="1"/>
</dbReference>
<dbReference type="InterPro" id="IPR018326">
    <property type="entry name" value="Rad4_beta-hairpin_dom1"/>
</dbReference>
<feature type="domain" description="Rad4 beta-hairpin" evidence="9">
    <location>
        <begin position="760"/>
        <end position="834"/>
    </location>
</feature>
<dbReference type="InterPro" id="IPR018327">
    <property type="entry name" value="BHD_2"/>
</dbReference>
<evidence type="ECO:0000256" key="3">
    <source>
        <dbReference type="ARBA" id="ARBA00022763"/>
    </source>
</evidence>
<reference evidence="10 11" key="1">
    <citation type="journal article" date="2019" name="Fungal Biol. Biotechnol.">
        <title>Draft genome sequence of fastidious pathogen Ceratobasidium theobromae, which causes vascular-streak dieback in Theobroma cacao.</title>
        <authorList>
            <person name="Ali S.S."/>
            <person name="Asman A."/>
            <person name="Shao J."/>
            <person name="Firmansyah A.P."/>
            <person name="Susilo A.W."/>
            <person name="Rosmana A."/>
            <person name="McMahon P."/>
            <person name="Junaid M."/>
            <person name="Guest D."/>
            <person name="Kheng T.Y."/>
            <person name="Meinhardt L.W."/>
            <person name="Bailey B.A."/>
        </authorList>
    </citation>
    <scope>NUCLEOTIDE SEQUENCE [LARGE SCALE GENOMIC DNA]</scope>
    <source>
        <strain evidence="10 11">CT2</strain>
    </source>
</reference>
<dbReference type="Pfam" id="PF03835">
    <property type="entry name" value="Rad4"/>
    <property type="match status" value="1"/>
</dbReference>
<dbReference type="SMART" id="SM01030">
    <property type="entry name" value="BHD_1"/>
    <property type="match status" value="1"/>
</dbReference>
<dbReference type="EMBL" id="SSOP01000032">
    <property type="protein sequence ID" value="KAB5593689.1"/>
    <property type="molecule type" value="Genomic_DNA"/>
</dbReference>
<feature type="compositionally biased region" description="Acidic residues" evidence="6">
    <location>
        <begin position="222"/>
        <end position="237"/>
    </location>
</feature>
<dbReference type="SUPFAM" id="SSF54001">
    <property type="entry name" value="Cysteine proteinases"/>
    <property type="match status" value="1"/>
</dbReference>
<dbReference type="InterPro" id="IPR004583">
    <property type="entry name" value="DNA_repair_Rad4"/>
</dbReference>
<dbReference type="Gene3D" id="3.90.260.10">
    <property type="entry name" value="Transglutaminase-like"/>
    <property type="match status" value="1"/>
</dbReference>
<feature type="region of interest" description="Disordered" evidence="6">
    <location>
        <begin position="294"/>
        <end position="458"/>
    </location>
</feature>
<dbReference type="Gene3D" id="3.30.70.2460">
    <property type="entry name" value="Rad4, beta-hairpin domain BHD3"/>
    <property type="match status" value="1"/>
</dbReference>
<dbReference type="GO" id="GO:0071942">
    <property type="term" value="C:XPC complex"/>
    <property type="evidence" value="ECO:0007669"/>
    <property type="project" value="TreeGrafter"/>
</dbReference>
<evidence type="ECO:0000256" key="2">
    <source>
        <dbReference type="ARBA" id="ARBA00009525"/>
    </source>
</evidence>
<dbReference type="InterPro" id="IPR038765">
    <property type="entry name" value="Papain-like_cys_pep_sf"/>
</dbReference>
<feature type="compositionally biased region" description="Polar residues" evidence="6">
    <location>
        <begin position="330"/>
        <end position="350"/>
    </location>
</feature>
<feature type="compositionally biased region" description="Low complexity" evidence="6">
    <location>
        <begin position="378"/>
        <end position="389"/>
    </location>
</feature>
<keyword evidence="11" id="KW-1185">Reference proteome</keyword>
<dbReference type="InterPro" id="IPR018328">
    <property type="entry name" value="Rad4_beta-hairpin_dom3"/>
</dbReference>
<dbReference type="Pfam" id="PF10404">
    <property type="entry name" value="BHD_2"/>
    <property type="match status" value="1"/>
</dbReference>
<feature type="region of interest" description="Disordered" evidence="6">
    <location>
        <begin position="999"/>
        <end position="1080"/>
    </location>
</feature>
<feature type="compositionally biased region" description="Basic and acidic residues" evidence="6">
    <location>
        <begin position="999"/>
        <end position="1009"/>
    </location>
</feature>
<accession>A0A5N5QPW8</accession>
<evidence type="ECO:0000259" key="8">
    <source>
        <dbReference type="SMART" id="SM01031"/>
    </source>
</evidence>
<dbReference type="AlphaFoldDB" id="A0A5N5QPW8"/>
<evidence type="ECO:0000256" key="6">
    <source>
        <dbReference type="SAM" id="MobiDB-lite"/>
    </source>
</evidence>
<dbReference type="GO" id="GO:0005737">
    <property type="term" value="C:cytoplasm"/>
    <property type="evidence" value="ECO:0007669"/>
    <property type="project" value="TreeGrafter"/>
</dbReference>
<organism evidence="10 11">
    <name type="scientific">Ceratobasidium theobromae</name>
    <dbReference type="NCBI Taxonomy" id="1582974"/>
    <lineage>
        <taxon>Eukaryota</taxon>
        <taxon>Fungi</taxon>
        <taxon>Dikarya</taxon>
        <taxon>Basidiomycota</taxon>
        <taxon>Agaricomycotina</taxon>
        <taxon>Agaricomycetes</taxon>
        <taxon>Cantharellales</taxon>
        <taxon>Ceratobasidiaceae</taxon>
        <taxon>Ceratobasidium</taxon>
    </lineage>
</organism>
<keyword evidence="4" id="KW-0234">DNA repair</keyword>
<evidence type="ECO:0000259" key="9">
    <source>
        <dbReference type="SMART" id="SM01032"/>
    </source>
</evidence>
<evidence type="ECO:0000256" key="4">
    <source>
        <dbReference type="ARBA" id="ARBA00023204"/>
    </source>
</evidence>
<dbReference type="GO" id="GO:0006298">
    <property type="term" value="P:mismatch repair"/>
    <property type="evidence" value="ECO:0007669"/>
    <property type="project" value="TreeGrafter"/>
</dbReference>
<name>A0A5N5QPW8_9AGAM</name>
<protein>
    <submittedName>
        <fullName evidence="10">DNA repair protein complementing XP-C cells</fullName>
    </submittedName>
</protein>
<dbReference type="PANTHER" id="PTHR12135">
    <property type="entry name" value="DNA REPAIR PROTEIN XP-C / RAD4"/>
    <property type="match status" value="1"/>
</dbReference>
<feature type="compositionally biased region" description="Basic and acidic residues" evidence="6">
    <location>
        <begin position="294"/>
        <end position="314"/>
    </location>
</feature>
<dbReference type="Pfam" id="PF10405">
    <property type="entry name" value="BHD_3"/>
    <property type="match status" value="1"/>
</dbReference>